<reference evidence="1 2" key="1">
    <citation type="submission" date="2019-03" db="EMBL/GenBank/DDBJ databases">
        <title>Genomic Encyclopedia of Type Strains, Phase IV (KMG-IV): sequencing the most valuable type-strain genomes for metagenomic binning, comparative biology and taxonomic classification.</title>
        <authorList>
            <person name="Goeker M."/>
        </authorList>
    </citation>
    <scope>NUCLEOTIDE SEQUENCE [LARGE SCALE GENOMIC DNA]</scope>
    <source>
        <strain evidence="1 2">DSM 18555</strain>
    </source>
</reference>
<dbReference type="AlphaFoldDB" id="A0A4R6FZ66"/>
<evidence type="ECO:0008006" key="3">
    <source>
        <dbReference type="Google" id="ProtNLM"/>
    </source>
</evidence>
<organism evidence="1 2">
    <name type="scientific">Herminiimonas fonticola</name>
    <dbReference type="NCBI Taxonomy" id="303380"/>
    <lineage>
        <taxon>Bacteria</taxon>
        <taxon>Pseudomonadati</taxon>
        <taxon>Pseudomonadota</taxon>
        <taxon>Betaproteobacteria</taxon>
        <taxon>Burkholderiales</taxon>
        <taxon>Oxalobacteraceae</taxon>
        <taxon>Herminiimonas</taxon>
    </lineage>
</organism>
<evidence type="ECO:0000313" key="2">
    <source>
        <dbReference type="Proteomes" id="UP000294737"/>
    </source>
</evidence>
<proteinExistence type="predicted"/>
<name>A0A4R6FZ66_9BURK</name>
<dbReference type="RefSeq" id="WP_206604471.1">
    <property type="nucleotide sequence ID" value="NZ_PTLZ01000002.1"/>
</dbReference>
<dbReference type="Proteomes" id="UP000294737">
    <property type="component" value="Unassembled WGS sequence"/>
</dbReference>
<evidence type="ECO:0000313" key="1">
    <source>
        <dbReference type="EMBL" id="TDN87299.1"/>
    </source>
</evidence>
<dbReference type="EMBL" id="SNWF01000011">
    <property type="protein sequence ID" value="TDN87299.1"/>
    <property type="molecule type" value="Genomic_DNA"/>
</dbReference>
<keyword evidence="2" id="KW-1185">Reference proteome</keyword>
<comment type="caution">
    <text evidence="1">The sequence shown here is derived from an EMBL/GenBank/DDBJ whole genome shotgun (WGS) entry which is preliminary data.</text>
</comment>
<sequence length="673" mass="75169">MSAVPVLPGLAIESTLVVPGAINFRPLEWPPARDWPVIVDKQGNVVSRFADSLWILDPWADRRMVLNFGDGRVDKTDPIDRGNADLLRIIASWWLYGPSDLRTARTLLARFSLLRPIFSTCTREGILASELTRFPLVVEKIAEALMPSMGGAILSLLHELYECRDKIGFELIDRNGLVRLAAMLPLHERRQTPYIPPRIWQYQVTRLQACLEDFLAHKNDIQACFDFCLAAYVHNYGSLESALRPARASNIRPFFTPEGGRAKRKGMVFHGPFLVIAKKFKIDGVLRNWMGPKDGLAESALSIDVFSTYLSMVTFVGLAYVLNFSLMRRGEAGSLRADCLRVEDDPQFGKIYLLQGQTSKTITDDRAIWVTAPSVSLAIDALAMVALLRAKCSVTGAEGALLLNSIATEPWASGVPALAPTLKQHIKPYSLVTLHYPRLFDLNELRIRQKDLELARLANPTLSDEFKVGAIWPLAWHQLRRTGAVNMQSSGLVSDASLQFQLKHLTRAMSLYYGQNYSRIRLEETSKTLYVQTMYEMLGREFTKLTTDRFVSPHGERRKAEIVRLISVDDVKQSILLAKSGGVACREIILGVCTNREPCPYGGIDTVAHCGGGAADDGKSCSDILYDRSKQAQVEHLERVLNERLSTAPAGSPLYESLEAQKRSVEDYYHATK</sequence>
<gene>
    <name evidence="1" type="ORF">EV677_3010</name>
</gene>
<protein>
    <recommendedName>
        <fullName evidence="3">Integrase</fullName>
    </recommendedName>
</protein>
<accession>A0A4R6FZ66</accession>